<comment type="caution">
    <text evidence="1">The sequence shown here is derived from an EMBL/GenBank/DDBJ whole genome shotgun (WGS) entry which is preliminary data.</text>
</comment>
<evidence type="ECO:0000313" key="1">
    <source>
        <dbReference type="EMBL" id="NYH90403.1"/>
    </source>
</evidence>
<dbReference type="EMBL" id="JACBZH010000001">
    <property type="protein sequence ID" value="NYH90403.1"/>
    <property type="molecule type" value="Genomic_DNA"/>
</dbReference>
<dbReference type="AlphaFoldDB" id="A0A852ZDL9"/>
<gene>
    <name evidence="1" type="ORF">F4554_003041</name>
</gene>
<name>A0A852ZDL9_9ACTN</name>
<accession>A0A852ZDL9</accession>
<proteinExistence type="predicted"/>
<organism evidence="1 2">
    <name type="scientific">Actinopolymorpha rutila</name>
    <dbReference type="NCBI Taxonomy" id="446787"/>
    <lineage>
        <taxon>Bacteria</taxon>
        <taxon>Bacillati</taxon>
        <taxon>Actinomycetota</taxon>
        <taxon>Actinomycetes</taxon>
        <taxon>Propionibacteriales</taxon>
        <taxon>Actinopolymorphaceae</taxon>
        <taxon>Actinopolymorpha</taxon>
    </lineage>
</organism>
<sequence length="30" mass="3401">MGLGFIAEVRKELRRNHGIRGRMVLPHLGS</sequence>
<keyword evidence="2" id="KW-1185">Reference proteome</keyword>
<protein>
    <submittedName>
        <fullName evidence="1">Uncharacterized protein</fullName>
    </submittedName>
</protein>
<reference evidence="1 2" key="1">
    <citation type="submission" date="2020-07" db="EMBL/GenBank/DDBJ databases">
        <title>Sequencing the genomes of 1000 actinobacteria strains.</title>
        <authorList>
            <person name="Klenk H.-P."/>
        </authorList>
    </citation>
    <scope>NUCLEOTIDE SEQUENCE [LARGE SCALE GENOMIC DNA]</scope>
    <source>
        <strain evidence="1 2">DSM 18448</strain>
    </source>
</reference>
<dbReference type="Proteomes" id="UP000579605">
    <property type="component" value="Unassembled WGS sequence"/>
</dbReference>
<evidence type="ECO:0000313" key="2">
    <source>
        <dbReference type="Proteomes" id="UP000579605"/>
    </source>
</evidence>